<keyword evidence="4" id="KW-0333">Golgi apparatus</keyword>
<evidence type="ECO:0008006" key="9">
    <source>
        <dbReference type="Google" id="ProtNLM"/>
    </source>
</evidence>
<dbReference type="GO" id="GO:0006888">
    <property type="term" value="P:endoplasmic reticulum to Golgi vesicle-mediated transport"/>
    <property type="evidence" value="ECO:0007669"/>
    <property type="project" value="InterPro"/>
</dbReference>
<name>A0A7S0N484_9CHLO</name>
<feature type="transmembrane region" description="Helical" evidence="7">
    <location>
        <begin position="66"/>
        <end position="84"/>
    </location>
</feature>
<evidence type="ECO:0000256" key="6">
    <source>
        <dbReference type="ARBA" id="ARBA00025799"/>
    </source>
</evidence>
<dbReference type="GO" id="GO:0005829">
    <property type="term" value="C:cytosol"/>
    <property type="evidence" value="ECO:0007669"/>
    <property type="project" value="GOC"/>
</dbReference>
<evidence type="ECO:0000256" key="2">
    <source>
        <dbReference type="ARBA" id="ARBA00022692"/>
    </source>
</evidence>
<evidence type="ECO:0000256" key="5">
    <source>
        <dbReference type="ARBA" id="ARBA00023136"/>
    </source>
</evidence>
<evidence type="ECO:0000256" key="7">
    <source>
        <dbReference type="SAM" id="Phobius"/>
    </source>
</evidence>
<evidence type="ECO:0000256" key="4">
    <source>
        <dbReference type="ARBA" id="ARBA00023034"/>
    </source>
</evidence>
<accession>A0A7S0N484</accession>
<protein>
    <recommendedName>
        <fullName evidence="9">Vesicle transport protein</fullName>
    </recommendedName>
</protein>
<dbReference type="AlphaFoldDB" id="A0A7S0N484"/>
<reference evidence="8" key="1">
    <citation type="submission" date="2021-01" db="EMBL/GenBank/DDBJ databases">
        <authorList>
            <person name="Corre E."/>
            <person name="Pelletier E."/>
            <person name="Niang G."/>
            <person name="Scheremetjew M."/>
            <person name="Finn R."/>
            <person name="Kale V."/>
            <person name="Holt S."/>
            <person name="Cochrane G."/>
            <person name="Meng A."/>
            <person name="Brown T."/>
            <person name="Cohen L."/>
        </authorList>
    </citation>
    <scope>NUCLEOTIDE SEQUENCE</scope>
    <source>
        <strain evidence="8">CCMP722</strain>
    </source>
</reference>
<dbReference type="GO" id="GO:0042147">
    <property type="term" value="P:retrograde transport, endosome to Golgi"/>
    <property type="evidence" value="ECO:0007669"/>
    <property type="project" value="InterPro"/>
</dbReference>
<comment type="similarity">
    <text evidence="6">Belongs to the GOT1 family.</text>
</comment>
<dbReference type="InterPro" id="IPR007305">
    <property type="entry name" value="Vesicle_transpt_Got1/SFT2"/>
</dbReference>
<keyword evidence="3 7" id="KW-1133">Transmembrane helix</keyword>
<proteinExistence type="inferred from homology"/>
<feature type="transmembrane region" description="Helical" evidence="7">
    <location>
        <begin position="34"/>
        <end position="54"/>
    </location>
</feature>
<organism evidence="8">
    <name type="scientific">Pyramimonas obovata</name>
    <dbReference type="NCBI Taxonomy" id="1411642"/>
    <lineage>
        <taxon>Eukaryota</taxon>
        <taxon>Viridiplantae</taxon>
        <taxon>Chlorophyta</taxon>
        <taxon>Pyramimonadophyceae</taxon>
        <taxon>Pyramimonadales</taxon>
        <taxon>Pyramimonadaceae</taxon>
        <taxon>Pyramimonas</taxon>
        <taxon>Pyramimonas incertae sedis</taxon>
    </lineage>
</organism>
<keyword evidence="5 7" id="KW-0472">Membrane</keyword>
<dbReference type="PANTHER" id="PTHR21493:SF9">
    <property type="entry name" value="GOLGI TRANSPORT PROTEIN 1-RELATED"/>
    <property type="match status" value="1"/>
</dbReference>
<sequence>MMDDKTKIGIGLTFFGVMFTCLGVIFFFDQGLLSLGNLLFVTGVTMTIGAKRTFNFFLKRRRNYKGSAFFLGGLFLVLYGWAFVGMILESYGFILLFSDFFPTVVMFLRRLPVIGQIMNLPGVKSVVNKVAPKGTLPI</sequence>
<gene>
    <name evidence="8" type="ORF">POBO1169_LOCUS5948</name>
</gene>
<comment type="subcellular location">
    <subcellularLocation>
        <location evidence="1">Golgi apparatus membrane</location>
        <topology evidence="1">Multi-pass membrane protein</topology>
    </subcellularLocation>
</comment>
<dbReference type="EMBL" id="HBFA01011408">
    <property type="protein sequence ID" value="CAD8659596.1"/>
    <property type="molecule type" value="Transcribed_RNA"/>
</dbReference>
<dbReference type="PANTHER" id="PTHR21493">
    <property type="entry name" value="CGI-141-RELATED/LIPASE CONTAINING PROTEIN"/>
    <property type="match status" value="1"/>
</dbReference>
<evidence type="ECO:0000256" key="3">
    <source>
        <dbReference type="ARBA" id="ARBA00022989"/>
    </source>
</evidence>
<dbReference type="GO" id="GO:0000139">
    <property type="term" value="C:Golgi membrane"/>
    <property type="evidence" value="ECO:0007669"/>
    <property type="project" value="UniProtKB-SubCell"/>
</dbReference>
<dbReference type="InterPro" id="IPR045176">
    <property type="entry name" value="Got1"/>
</dbReference>
<keyword evidence="2 7" id="KW-0812">Transmembrane</keyword>
<evidence type="ECO:0000256" key="1">
    <source>
        <dbReference type="ARBA" id="ARBA00004653"/>
    </source>
</evidence>
<feature type="transmembrane region" description="Helical" evidence="7">
    <location>
        <begin position="7"/>
        <end position="28"/>
    </location>
</feature>
<evidence type="ECO:0000313" key="8">
    <source>
        <dbReference type="EMBL" id="CAD8659596.1"/>
    </source>
</evidence>
<dbReference type="Pfam" id="PF04178">
    <property type="entry name" value="Got1"/>
    <property type="match status" value="1"/>
</dbReference>